<protein>
    <submittedName>
        <fullName evidence="1">Uncharacterized protein</fullName>
    </submittedName>
</protein>
<accession>A0A6J5L129</accession>
<proteinExistence type="predicted"/>
<sequence length="79" mass="9363">MEKLILKVAISYDDLRKMAVRIHGEIWDDKKIFEYFGKRKTLEVQESEISRIEDSAFEVFTALSLALIEMRNKEKKINL</sequence>
<reference evidence="1" key="1">
    <citation type="submission" date="2020-04" db="EMBL/GenBank/DDBJ databases">
        <authorList>
            <person name="Chiriac C."/>
            <person name="Salcher M."/>
            <person name="Ghai R."/>
            <person name="Kavagutti S V."/>
        </authorList>
    </citation>
    <scope>NUCLEOTIDE SEQUENCE</scope>
</reference>
<dbReference type="EMBL" id="LR796222">
    <property type="protein sequence ID" value="CAB4128414.1"/>
    <property type="molecule type" value="Genomic_DNA"/>
</dbReference>
<evidence type="ECO:0000313" key="1">
    <source>
        <dbReference type="EMBL" id="CAB4128414.1"/>
    </source>
</evidence>
<name>A0A6J5L129_9CAUD</name>
<gene>
    <name evidence="1" type="ORF">UFOVP105_38</name>
</gene>
<organism evidence="1">
    <name type="scientific">uncultured Caudovirales phage</name>
    <dbReference type="NCBI Taxonomy" id="2100421"/>
    <lineage>
        <taxon>Viruses</taxon>
        <taxon>Duplodnaviria</taxon>
        <taxon>Heunggongvirae</taxon>
        <taxon>Uroviricota</taxon>
        <taxon>Caudoviricetes</taxon>
        <taxon>Peduoviridae</taxon>
        <taxon>Maltschvirus</taxon>
        <taxon>Maltschvirus maltsch</taxon>
    </lineage>
</organism>